<dbReference type="Proteomes" id="UP000822862">
    <property type="component" value="Chromosome"/>
</dbReference>
<evidence type="ECO:0000313" key="2">
    <source>
        <dbReference type="EMBL" id="QZA59094.1"/>
    </source>
</evidence>
<dbReference type="EMBL" id="CP075585">
    <property type="protein sequence ID" value="QZA59094.1"/>
    <property type="molecule type" value="Genomic_DNA"/>
</dbReference>
<proteinExistence type="predicted"/>
<feature type="region of interest" description="Disordered" evidence="1">
    <location>
        <begin position="38"/>
        <end position="57"/>
    </location>
</feature>
<evidence type="ECO:0000313" key="3">
    <source>
        <dbReference type="Proteomes" id="UP000822862"/>
    </source>
</evidence>
<sequence>MHINSLRNLSSLFTNFPTTIGWGSISALFNRVIHTSSENSRKELQTHTARNRKNTLQMQEKRKHALIERNSIQTQALKNASFFHSHVASRKIT</sequence>
<evidence type="ECO:0000256" key="1">
    <source>
        <dbReference type="SAM" id="MobiDB-lite"/>
    </source>
</evidence>
<keyword evidence="3" id="KW-1185">Reference proteome</keyword>
<reference evidence="2 3" key="1">
    <citation type="submission" date="2020-01" db="EMBL/GenBank/DDBJ databases">
        <authorList>
            <person name="Sixt B."/>
            <person name="Schulz F."/>
            <person name="Kostanjsek R."/>
            <person name="Koestlbacher S."/>
            <person name="Collingro A."/>
            <person name="Toenshoff E."/>
            <person name="Horn M."/>
        </authorList>
    </citation>
    <scope>NUCLEOTIDE SEQUENCE [LARGE SCALE GENOMIC DNA]</scope>
    <source>
        <strain evidence="2 3">15C</strain>
    </source>
</reference>
<dbReference type="RefSeq" id="WP_194844808.1">
    <property type="nucleotide sequence ID" value="NZ_CP075585.1"/>
</dbReference>
<reference evidence="2 3" key="2">
    <citation type="submission" date="2021-05" db="EMBL/GenBank/DDBJ databases">
        <title>Ecology and evolution of chlamydial symbionts of arthropods.</title>
        <authorList>
            <person name="Halter T."/>
            <person name="Sixt B.S."/>
            <person name="Toenshoff E.R."/>
            <person name="Koestlbacher S."/>
            <person name="Schulz F."/>
            <person name="Kostanjsek R."/>
            <person name="Collingro A."/>
            <person name="Hendrickx F."/>
            <person name="Horn M."/>
        </authorList>
    </citation>
    <scope>NUCLEOTIDE SEQUENCE [LARGE SCALE GENOMIC DNA]</scope>
    <source>
        <strain evidence="2 3">15C</strain>
    </source>
</reference>
<gene>
    <name evidence="2" type="ORF">RHAB15C_0000978</name>
</gene>
<accession>A0ABX8Z099</accession>
<protein>
    <submittedName>
        <fullName evidence="2">Uncharacterized protein</fullName>
    </submittedName>
</protein>
<name>A0ABX8Z099_9BACT</name>
<organism evidence="2 3">
    <name type="scientific">Candidatus Rhabdochlamydia porcellionis</name>
    <dbReference type="NCBI Taxonomy" id="225148"/>
    <lineage>
        <taxon>Bacteria</taxon>
        <taxon>Pseudomonadati</taxon>
        <taxon>Chlamydiota</taxon>
        <taxon>Chlamydiia</taxon>
        <taxon>Parachlamydiales</taxon>
        <taxon>Candidatus Rhabdochlamydiaceae</taxon>
        <taxon>Candidatus Rhabdochlamydia</taxon>
    </lineage>
</organism>